<feature type="transmembrane region" description="Helical" evidence="12">
    <location>
        <begin position="313"/>
        <end position="333"/>
    </location>
</feature>
<evidence type="ECO:0000256" key="4">
    <source>
        <dbReference type="ARBA" id="ARBA00022729"/>
    </source>
</evidence>
<protein>
    <submittedName>
        <fullName evidence="15">H-2 class I histocompatibility antigen, Q9 alpha chain-like</fullName>
    </submittedName>
</protein>
<evidence type="ECO:0000313" key="16">
    <source>
        <dbReference type="Proteomes" id="UP001178461"/>
    </source>
</evidence>
<dbReference type="GO" id="GO:0002474">
    <property type="term" value="P:antigen processing and presentation of peptide antigen via MHC class I"/>
    <property type="evidence" value="ECO:0007669"/>
    <property type="project" value="UniProtKB-KW"/>
</dbReference>
<evidence type="ECO:0000256" key="11">
    <source>
        <dbReference type="SAM" id="MobiDB-lite"/>
    </source>
</evidence>
<dbReference type="PANTHER" id="PTHR16675:SF242">
    <property type="entry name" value="MAJOR HISTOCOMPATIBILITY COMPLEX CLASS I-RELATED GENE PROTEIN"/>
    <property type="match status" value="1"/>
</dbReference>
<evidence type="ECO:0000256" key="7">
    <source>
        <dbReference type="ARBA" id="ARBA00023136"/>
    </source>
</evidence>
<dbReference type="CDD" id="cd07698">
    <property type="entry name" value="IgC1_MHC_I_alpha3"/>
    <property type="match status" value="1"/>
</dbReference>
<dbReference type="GO" id="GO:0006955">
    <property type="term" value="P:immune response"/>
    <property type="evidence" value="ECO:0007669"/>
    <property type="project" value="TreeGrafter"/>
</dbReference>
<evidence type="ECO:0000256" key="8">
    <source>
        <dbReference type="ARBA" id="ARBA00023157"/>
    </source>
</evidence>
<evidence type="ECO:0000256" key="6">
    <source>
        <dbReference type="ARBA" id="ARBA00022989"/>
    </source>
</evidence>
<evidence type="ECO:0000256" key="5">
    <source>
        <dbReference type="ARBA" id="ARBA00022859"/>
    </source>
</evidence>
<dbReference type="InterPro" id="IPR011162">
    <property type="entry name" value="MHC_I/II-like_Ag-recog"/>
</dbReference>
<dbReference type="FunFam" id="2.60.40.10:FF:000204">
    <property type="entry name" value="Major histocompatibility complex, class I-related protein"/>
    <property type="match status" value="1"/>
</dbReference>
<evidence type="ECO:0000256" key="10">
    <source>
        <dbReference type="RuleBase" id="RU004439"/>
    </source>
</evidence>
<dbReference type="PROSITE" id="PS50835">
    <property type="entry name" value="IG_LIKE"/>
    <property type="match status" value="1"/>
</dbReference>
<dbReference type="GO" id="GO:0042612">
    <property type="term" value="C:MHC class I protein complex"/>
    <property type="evidence" value="ECO:0007669"/>
    <property type="project" value="UniProtKB-KW"/>
</dbReference>
<dbReference type="InterPro" id="IPR037055">
    <property type="entry name" value="MHC_I-like_Ag-recog_sf"/>
</dbReference>
<keyword evidence="6 12" id="KW-1133">Transmembrane helix</keyword>
<dbReference type="SUPFAM" id="SSF48726">
    <property type="entry name" value="Immunoglobulin"/>
    <property type="match status" value="1"/>
</dbReference>
<gene>
    <name evidence="15" type="ORF">PODLI_1B009617</name>
</gene>
<evidence type="ECO:0000256" key="2">
    <source>
        <dbReference type="ARBA" id="ARBA00022451"/>
    </source>
</evidence>
<dbReference type="SMART" id="SM00407">
    <property type="entry name" value="IGc1"/>
    <property type="match status" value="1"/>
</dbReference>
<dbReference type="InterPro" id="IPR003597">
    <property type="entry name" value="Ig_C1-set"/>
</dbReference>
<name>A0AA35P1C1_9SAUR</name>
<keyword evidence="5" id="KW-0391">Immunity</keyword>
<keyword evidence="7 12" id="KW-0472">Membrane</keyword>
<feature type="chain" id="PRO_5041354174" evidence="13">
    <location>
        <begin position="23"/>
        <end position="385"/>
    </location>
</feature>
<sequence>MGRLLLLPWWGPLLLLLGGCFGCSSHSLHYLCTGVSGSSQGLPPFIAGGYVDHQPIVKYDSETEKAVPQVSWMLKAEKDNAQYWKKSTQEFLKLDMKFSQYLLDLQNQYNQSKGFHTLQLMYGCELSPDGRKEGYYRYGYDGRDFLTFEKETLTWTAADREAQEMKRKWDAELAKKQYRKAYLEEECIEWLQRYLDYGNETLLRTELPVGKVMCQALPDSQESLICQAYGFYPREINTTWRMDGKVMEHATFRRDVAPNSNGTYHAWLSIDVDPQDRNRYYCHIEHVSLTQPLVLAWEEPAKGGHSFATLGNVGGVVAAAVVVVVVAAVIFFVRKKVRMKAAYERTSTSSQEPASSSVVDIQGSTETEMRNFQRGGRSPSDDFSL</sequence>
<feature type="signal peptide" evidence="13">
    <location>
        <begin position="1"/>
        <end position="22"/>
    </location>
</feature>
<feature type="region of interest" description="Disordered" evidence="11">
    <location>
        <begin position="344"/>
        <end position="385"/>
    </location>
</feature>
<organism evidence="15 16">
    <name type="scientific">Podarcis lilfordi</name>
    <name type="common">Lilford's wall lizard</name>
    <dbReference type="NCBI Taxonomy" id="74358"/>
    <lineage>
        <taxon>Eukaryota</taxon>
        <taxon>Metazoa</taxon>
        <taxon>Chordata</taxon>
        <taxon>Craniata</taxon>
        <taxon>Vertebrata</taxon>
        <taxon>Euteleostomi</taxon>
        <taxon>Lepidosauria</taxon>
        <taxon>Squamata</taxon>
        <taxon>Bifurcata</taxon>
        <taxon>Unidentata</taxon>
        <taxon>Episquamata</taxon>
        <taxon>Laterata</taxon>
        <taxon>Lacertibaenia</taxon>
        <taxon>Lacertidae</taxon>
        <taxon>Podarcis</taxon>
    </lineage>
</organism>
<dbReference type="InterPro" id="IPR050208">
    <property type="entry name" value="MHC_class-I_related"/>
</dbReference>
<dbReference type="FunFam" id="3.30.500.10:FF:000001">
    <property type="entry name" value="H-2 class I histocompatibility antigen, alpha chain"/>
    <property type="match status" value="1"/>
</dbReference>
<dbReference type="SUPFAM" id="SSF54452">
    <property type="entry name" value="MHC antigen-recognition domain"/>
    <property type="match status" value="1"/>
</dbReference>
<keyword evidence="4 13" id="KW-0732">Signal</keyword>
<keyword evidence="2" id="KW-0490">MHC I</keyword>
<dbReference type="InterPro" id="IPR036179">
    <property type="entry name" value="Ig-like_dom_sf"/>
</dbReference>
<dbReference type="Pfam" id="PF07654">
    <property type="entry name" value="C1-set"/>
    <property type="match status" value="1"/>
</dbReference>
<feature type="domain" description="Ig-like" evidence="14">
    <location>
        <begin position="208"/>
        <end position="294"/>
    </location>
</feature>
<dbReference type="PANTHER" id="PTHR16675">
    <property type="entry name" value="MHC CLASS I-RELATED"/>
    <property type="match status" value="1"/>
</dbReference>
<evidence type="ECO:0000256" key="12">
    <source>
        <dbReference type="SAM" id="Phobius"/>
    </source>
</evidence>
<dbReference type="Pfam" id="PF00129">
    <property type="entry name" value="MHC_I"/>
    <property type="match status" value="1"/>
</dbReference>
<proteinExistence type="inferred from homology"/>
<evidence type="ECO:0000256" key="9">
    <source>
        <dbReference type="ARBA" id="ARBA00023180"/>
    </source>
</evidence>
<dbReference type="GO" id="GO:0005615">
    <property type="term" value="C:extracellular space"/>
    <property type="evidence" value="ECO:0007669"/>
    <property type="project" value="TreeGrafter"/>
</dbReference>
<dbReference type="Gene3D" id="3.30.500.10">
    <property type="entry name" value="MHC class I-like antigen recognition-like"/>
    <property type="match status" value="1"/>
</dbReference>
<comment type="subcellular location">
    <subcellularLocation>
        <location evidence="1">Membrane</location>
        <topology evidence="1">Single-pass type I membrane protein</topology>
    </subcellularLocation>
</comment>
<evidence type="ECO:0000256" key="1">
    <source>
        <dbReference type="ARBA" id="ARBA00004479"/>
    </source>
</evidence>
<evidence type="ECO:0000259" key="14">
    <source>
        <dbReference type="PROSITE" id="PS50835"/>
    </source>
</evidence>
<dbReference type="PROSITE" id="PS51257">
    <property type="entry name" value="PROKAR_LIPOPROTEIN"/>
    <property type="match status" value="1"/>
</dbReference>
<dbReference type="InterPro" id="IPR011161">
    <property type="entry name" value="MHC_I-like_Ag-recog"/>
</dbReference>
<dbReference type="InterPro" id="IPR007110">
    <property type="entry name" value="Ig-like_dom"/>
</dbReference>
<dbReference type="Gene3D" id="2.60.40.10">
    <property type="entry name" value="Immunoglobulins"/>
    <property type="match status" value="1"/>
</dbReference>
<keyword evidence="16" id="KW-1185">Reference proteome</keyword>
<dbReference type="InterPro" id="IPR013783">
    <property type="entry name" value="Ig-like_fold"/>
</dbReference>
<accession>A0AA35P1C1</accession>
<dbReference type="AlphaFoldDB" id="A0AA35P1C1"/>
<keyword evidence="8" id="KW-1015">Disulfide bond</keyword>
<dbReference type="Proteomes" id="UP001178461">
    <property type="component" value="Chromosome 2"/>
</dbReference>
<dbReference type="EMBL" id="OX395127">
    <property type="protein sequence ID" value="CAI5768683.1"/>
    <property type="molecule type" value="Genomic_DNA"/>
</dbReference>
<evidence type="ECO:0000256" key="3">
    <source>
        <dbReference type="ARBA" id="ARBA00022692"/>
    </source>
</evidence>
<feature type="compositionally biased region" description="Low complexity" evidence="11">
    <location>
        <begin position="347"/>
        <end position="357"/>
    </location>
</feature>
<dbReference type="GO" id="GO:0009897">
    <property type="term" value="C:external side of plasma membrane"/>
    <property type="evidence" value="ECO:0007669"/>
    <property type="project" value="TreeGrafter"/>
</dbReference>
<dbReference type="InterPro" id="IPR001039">
    <property type="entry name" value="MHC_I_a_a1/a2"/>
</dbReference>
<reference evidence="15" key="1">
    <citation type="submission" date="2022-12" db="EMBL/GenBank/DDBJ databases">
        <authorList>
            <person name="Alioto T."/>
            <person name="Alioto T."/>
            <person name="Gomez Garrido J."/>
        </authorList>
    </citation>
    <scope>NUCLEOTIDE SEQUENCE</scope>
</reference>
<keyword evidence="3 12" id="KW-0812">Transmembrane</keyword>
<comment type="similarity">
    <text evidence="10">Belongs to the MHC class I family.</text>
</comment>
<dbReference type="PRINTS" id="PR01638">
    <property type="entry name" value="MHCCLASSI"/>
</dbReference>
<evidence type="ECO:0000256" key="13">
    <source>
        <dbReference type="SAM" id="SignalP"/>
    </source>
</evidence>
<evidence type="ECO:0000313" key="15">
    <source>
        <dbReference type="EMBL" id="CAI5768683.1"/>
    </source>
</evidence>
<keyword evidence="9" id="KW-0325">Glycoprotein</keyword>